<name>A0ABT1F701_9GAMM</name>
<dbReference type="RefSeq" id="WP_253564915.1">
    <property type="nucleotide sequence ID" value="NZ_JAMZEK010000001.1"/>
</dbReference>
<gene>
    <name evidence="2" type="ORF">NC595_03700</name>
</gene>
<protein>
    <recommendedName>
        <fullName evidence="4">J domain-containing protein</fullName>
    </recommendedName>
</protein>
<sequence length="409" mass="44475">MDVPWYLQHLELPADADQRAIKQAYARQLKRLDPATDIEGFTRPRQAYEAALRALDGAPVAAPATPSHPPTSTSASASASGASAAPLNPVVTEARQALARLQQALSSGTPPTAALTGVLAAVRQGHLQLPAIFECLLIDALASGALDAPLEVFNTAREAFDWMDVTRLAQLGPRGQWLQQVMHEQRHWEQATTPCQGAGWFERLIRGDRSPPDPDMAAQWPFVLQALRLFPNLIPLRAGRPMLEAWQQAFAALPELQRGLAEGRASAGFAPASPAAYRRTRPRQRSRQGAPFGALAVGIFFALRMLLDLVGSHSSPTASIWTPPPQQVSEQTAGAPRPVSLLVSAPPATVDGPDCQRVESRVHRQGWTPPASDDEKRRLGHYIRQCVQLGYWPHWRIADPRLASLGVVL</sequence>
<accession>A0ABT1F701</accession>
<keyword evidence="3" id="KW-1185">Reference proteome</keyword>
<proteinExistence type="predicted"/>
<dbReference type="EMBL" id="JAMZEK010000001">
    <property type="protein sequence ID" value="MCP1373159.1"/>
    <property type="molecule type" value="Genomic_DNA"/>
</dbReference>
<evidence type="ECO:0000256" key="1">
    <source>
        <dbReference type="SAM" id="MobiDB-lite"/>
    </source>
</evidence>
<feature type="region of interest" description="Disordered" evidence="1">
    <location>
        <begin position="60"/>
        <end position="82"/>
    </location>
</feature>
<reference evidence="2 3" key="1">
    <citation type="submission" date="2022-06" db="EMBL/GenBank/DDBJ databases">
        <title>Dyella sp. Sa strain:Sa Genome sequencing.</title>
        <authorList>
            <person name="Park S."/>
        </authorList>
    </citation>
    <scope>NUCLEOTIDE SEQUENCE [LARGE SCALE GENOMIC DNA]</scope>
    <source>
        <strain evidence="2 3">Sa</strain>
    </source>
</reference>
<feature type="region of interest" description="Disordered" evidence="1">
    <location>
        <begin position="343"/>
        <end position="374"/>
    </location>
</feature>
<organism evidence="2 3">
    <name type="scientific">Dyella lutea</name>
    <dbReference type="NCBI Taxonomy" id="2950441"/>
    <lineage>
        <taxon>Bacteria</taxon>
        <taxon>Pseudomonadati</taxon>
        <taxon>Pseudomonadota</taxon>
        <taxon>Gammaproteobacteria</taxon>
        <taxon>Lysobacterales</taxon>
        <taxon>Rhodanobacteraceae</taxon>
        <taxon>Dyella</taxon>
    </lineage>
</organism>
<dbReference type="Proteomes" id="UP001204615">
    <property type="component" value="Unassembled WGS sequence"/>
</dbReference>
<evidence type="ECO:0000313" key="2">
    <source>
        <dbReference type="EMBL" id="MCP1373159.1"/>
    </source>
</evidence>
<evidence type="ECO:0008006" key="4">
    <source>
        <dbReference type="Google" id="ProtNLM"/>
    </source>
</evidence>
<comment type="caution">
    <text evidence="2">The sequence shown here is derived from an EMBL/GenBank/DDBJ whole genome shotgun (WGS) entry which is preliminary data.</text>
</comment>
<evidence type="ECO:0000313" key="3">
    <source>
        <dbReference type="Proteomes" id="UP001204615"/>
    </source>
</evidence>